<feature type="region of interest" description="Disordered" evidence="2">
    <location>
        <begin position="88"/>
        <end position="110"/>
    </location>
</feature>
<gene>
    <name evidence="4" type="ORF">NPX13_g10895</name>
</gene>
<evidence type="ECO:0000256" key="1">
    <source>
        <dbReference type="ARBA" id="ARBA00023242"/>
    </source>
</evidence>
<evidence type="ECO:0000313" key="4">
    <source>
        <dbReference type="EMBL" id="KAJ3553401.1"/>
    </source>
</evidence>
<evidence type="ECO:0000313" key="5">
    <source>
        <dbReference type="Proteomes" id="UP001148614"/>
    </source>
</evidence>
<keyword evidence="1" id="KW-0539">Nucleus</keyword>
<dbReference type="AlphaFoldDB" id="A0A9W8TGD1"/>
<dbReference type="GO" id="GO:0006351">
    <property type="term" value="P:DNA-templated transcription"/>
    <property type="evidence" value="ECO:0007669"/>
    <property type="project" value="InterPro"/>
</dbReference>
<accession>A0A9W8TGD1</accession>
<dbReference type="GO" id="GO:0008270">
    <property type="term" value="F:zinc ion binding"/>
    <property type="evidence" value="ECO:0007669"/>
    <property type="project" value="InterPro"/>
</dbReference>
<dbReference type="GO" id="GO:0003700">
    <property type="term" value="F:DNA-binding transcription factor activity"/>
    <property type="evidence" value="ECO:0007669"/>
    <property type="project" value="InterPro"/>
</dbReference>
<sequence length="653" mass="72928">MSSAKESIRARRQRLASVPRACEACKIRKASVLSPILQWPPAHQTTRFGVIDLIRAQTVKQQALPASKLLREDKFKRLEHRLSEVENQHKGTVTITNSTESQSQLSSSPSTHLYQGSSSFATLSAEASKAVHLSTLVTTNSIGDSVRELGNLINTGRTVSSSDDHFLSPVSVERPVTGLESIPVDLVISVIRKIKEHGSVFLHGYVVSDITFIENICRRVYFPTDPVSTGLTTAMYGLLHFLLKEISILGEPLGTEYDLKTYVTHCKRNFNAGIETYNILVIPSFENILSLTLGVIMAQNEAKPFLACTLASAAASHCRILGYHREKTYQSNHDEVTQTKRRLFWSLYVFDKNISLLLGRSSSFQDFDIDVQHPPLSADIGHKPWDQWFHMAIRLAKAQGQIYDRLYSPAGLQMEVAERGREIDNLELALRRWRTDLEQIDGTHANYPQIFSLSQAHWDIMYYSTLTSLLRATATPSNGGEISSRCFQAARLSLQSHLRSFSAYRSSEVLSDADFANWVLHNSSFTPFIVIFLHSIPTRSVSDLDLLDEVVRTLEGTRQAGRSFQQLYELCATFARLARHLVEAAQPCGGAYDPDADTLQLPEAADNMQEGWLEALQTLDGVPDGSSHEHDFDISAIFADWMNGRPLSQADPS</sequence>
<comment type="caution">
    <text evidence="4">The sequence shown here is derived from an EMBL/GenBank/DDBJ whole genome shotgun (WGS) entry which is preliminary data.</text>
</comment>
<feature type="domain" description="Xylanolytic transcriptional activator regulatory" evidence="3">
    <location>
        <begin position="307"/>
        <end position="380"/>
    </location>
</feature>
<dbReference type="Pfam" id="PF04082">
    <property type="entry name" value="Fungal_trans"/>
    <property type="match status" value="1"/>
</dbReference>
<feature type="compositionally biased region" description="Low complexity" evidence="2">
    <location>
        <begin position="98"/>
        <end position="110"/>
    </location>
</feature>
<dbReference type="VEuPathDB" id="FungiDB:F4678DRAFT_285799"/>
<dbReference type="InterPro" id="IPR050987">
    <property type="entry name" value="AtrR-like"/>
</dbReference>
<evidence type="ECO:0000259" key="3">
    <source>
        <dbReference type="SMART" id="SM00906"/>
    </source>
</evidence>
<protein>
    <recommendedName>
        <fullName evidence="3">Xylanolytic transcriptional activator regulatory domain-containing protein</fullName>
    </recommendedName>
</protein>
<name>A0A9W8TGD1_9PEZI</name>
<evidence type="ECO:0000256" key="2">
    <source>
        <dbReference type="SAM" id="MobiDB-lite"/>
    </source>
</evidence>
<dbReference type="SMART" id="SM00906">
    <property type="entry name" value="Fungal_trans"/>
    <property type="match status" value="1"/>
</dbReference>
<dbReference type="PANTHER" id="PTHR46910:SF5">
    <property type="entry name" value="ZN(II)2CYS6 TRANSCRIPTION FACTOR (EUROFUNG)"/>
    <property type="match status" value="1"/>
</dbReference>
<proteinExistence type="predicted"/>
<dbReference type="PANTHER" id="PTHR46910">
    <property type="entry name" value="TRANSCRIPTION FACTOR PDR1"/>
    <property type="match status" value="1"/>
</dbReference>
<dbReference type="InterPro" id="IPR007219">
    <property type="entry name" value="XnlR_reg_dom"/>
</dbReference>
<dbReference type="GO" id="GO:0003677">
    <property type="term" value="F:DNA binding"/>
    <property type="evidence" value="ECO:0007669"/>
    <property type="project" value="InterPro"/>
</dbReference>
<dbReference type="CDD" id="cd12148">
    <property type="entry name" value="fungal_TF_MHR"/>
    <property type="match status" value="1"/>
</dbReference>
<dbReference type="Proteomes" id="UP001148614">
    <property type="component" value="Unassembled WGS sequence"/>
</dbReference>
<keyword evidence="5" id="KW-1185">Reference proteome</keyword>
<organism evidence="4 5">
    <name type="scientific">Xylaria arbuscula</name>
    <dbReference type="NCBI Taxonomy" id="114810"/>
    <lineage>
        <taxon>Eukaryota</taxon>
        <taxon>Fungi</taxon>
        <taxon>Dikarya</taxon>
        <taxon>Ascomycota</taxon>
        <taxon>Pezizomycotina</taxon>
        <taxon>Sordariomycetes</taxon>
        <taxon>Xylariomycetidae</taxon>
        <taxon>Xylariales</taxon>
        <taxon>Xylariaceae</taxon>
        <taxon>Xylaria</taxon>
    </lineage>
</organism>
<dbReference type="EMBL" id="JANPWZ010003293">
    <property type="protein sequence ID" value="KAJ3553401.1"/>
    <property type="molecule type" value="Genomic_DNA"/>
</dbReference>
<reference evidence="4" key="1">
    <citation type="submission" date="2022-07" db="EMBL/GenBank/DDBJ databases">
        <title>Genome Sequence of Xylaria arbuscula.</title>
        <authorList>
            <person name="Buettner E."/>
        </authorList>
    </citation>
    <scope>NUCLEOTIDE SEQUENCE</scope>
    <source>
        <strain evidence="4">VT107</strain>
    </source>
</reference>